<protein>
    <submittedName>
        <fullName evidence="1">Pyrimidine 5'-nucleotidase</fullName>
    </submittedName>
</protein>
<dbReference type="Gene3D" id="3.40.50.1000">
    <property type="entry name" value="HAD superfamily/HAD-like"/>
    <property type="match status" value="1"/>
</dbReference>
<sequence length="221" mass="25453">MTSNPVSAPTWLFDLDNTLHNTSAYIFPRINAAMTAYIAEKLQISTEEANALRMHYWRRYGATLLGLMRNHDTDPHHFLYHTHQFPDLHELIVFEREIRTVLHRLPGRKIVVSNGPQAYVEAVLRHMRIDHLFSDIHGVEGLRLRPKPEPQGFRHLLGKLGVRAGQCVLVEDSLENLRTAKALGMRTVWISRAQGRPAYVDVKLRSILDLRRIGLAPRRSF</sequence>
<dbReference type="RefSeq" id="WP_327600316.1">
    <property type="nucleotide sequence ID" value="NZ_JAYXHS010000003.1"/>
</dbReference>
<dbReference type="SFLD" id="SFLDG01129">
    <property type="entry name" value="C1.5:_HAD__Beta-PGM__Phosphata"/>
    <property type="match status" value="1"/>
</dbReference>
<proteinExistence type="predicted"/>
<dbReference type="InterPro" id="IPR010237">
    <property type="entry name" value="Pyr-5-nucltdase"/>
</dbReference>
<dbReference type="EMBL" id="JAYXHS010000003">
    <property type="protein sequence ID" value="MEC5387342.1"/>
    <property type="molecule type" value="Genomic_DNA"/>
</dbReference>
<comment type="caution">
    <text evidence="1">The sequence shown here is derived from an EMBL/GenBank/DDBJ whole genome shotgun (WGS) entry which is preliminary data.</text>
</comment>
<reference evidence="1 2" key="1">
    <citation type="submission" date="2024-01" db="EMBL/GenBank/DDBJ databases">
        <title>Uliginosibacterium soil sp. nov.</title>
        <authorList>
            <person name="Lv Y."/>
        </authorList>
    </citation>
    <scope>NUCLEOTIDE SEQUENCE [LARGE SCALE GENOMIC DNA]</scope>
    <source>
        <strain evidence="1 2">H3</strain>
    </source>
</reference>
<accession>A0ABU6K6R1</accession>
<dbReference type="InterPro" id="IPR023214">
    <property type="entry name" value="HAD_sf"/>
</dbReference>
<dbReference type="PANTHER" id="PTHR12725:SF117">
    <property type="entry name" value="HALOACID DEHALOGENASE-LIKE HYDROLASE"/>
    <property type="match status" value="1"/>
</dbReference>
<dbReference type="SFLD" id="SFLDG01132">
    <property type="entry name" value="C1.5.3:_5'-Nucleotidase_Like"/>
    <property type="match status" value="1"/>
</dbReference>
<dbReference type="PANTHER" id="PTHR12725">
    <property type="entry name" value="HALOACID DEHALOGENASE-LIKE HYDROLASE"/>
    <property type="match status" value="1"/>
</dbReference>
<dbReference type="NCBIfam" id="TIGR01993">
    <property type="entry name" value="Pyr-5-nucltdase"/>
    <property type="match status" value="1"/>
</dbReference>
<dbReference type="InterPro" id="IPR036412">
    <property type="entry name" value="HAD-like_sf"/>
</dbReference>
<evidence type="ECO:0000313" key="2">
    <source>
        <dbReference type="Proteomes" id="UP001331561"/>
    </source>
</evidence>
<keyword evidence="2" id="KW-1185">Reference proteome</keyword>
<organism evidence="1 2">
    <name type="scientific">Uliginosibacterium silvisoli</name>
    <dbReference type="NCBI Taxonomy" id="3114758"/>
    <lineage>
        <taxon>Bacteria</taxon>
        <taxon>Pseudomonadati</taxon>
        <taxon>Pseudomonadota</taxon>
        <taxon>Betaproteobacteria</taxon>
        <taxon>Rhodocyclales</taxon>
        <taxon>Zoogloeaceae</taxon>
        <taxon>Uliginosibacterium</taxon>
    </lineage>
</organism>
<dbReference type="Pfam" id="PF00702">
    <property type="entry name" value="Hydrolase"/>
    <property type="match status" value="1"/>
</dbReference>
<dbReference type="Proteomes" id="UP001331561">
    <property type="component" value="Unassembled WGS sequence"/>
</dbReference>
<evidence type="ECO:0000313" key="1">
    <source>
        <dbReference type="EMBL" id="MEC5387342.1"/>
    </source>
</evidence>
<dbReference type="Gene3D" id="1.10.150.450">
    <property type="match status" value="1"/>
</dbReference>
<gene>
    <name evidence="1" type="ORF">VVD49_16550</name>
</gene>
<dbReference type="SUPFAM" id="SSF56784">
    <property type="entry name" value="HAD-like"/>
    <property type="match status" value="1"/>
</dbReference>
<dbReference type="SFLD" id="SFLDS00003">
    <property type="entry name" value="Haloacid_Dehalogenase"/>
    <property type="match status" value="1"/>
</dbReference>
<name>A0ABU6K6R1_9RHOO</name>
<dbReference type="NCBIfam" id="TIGR01509">
    <property type="entry name" value="HAD-SF-IA-v3"/>
    <property type="match status" value="1"/>
</dbReference>
<dbReference type="InterPro" id="IPR006439">
    <property type="entry name" value="HAD-SF_hydro_IA"/>
</dbReference>